<reference evidence="8 9" key="2">
    <citation type="journal article" date="2017" name="Front. Plant Sci.">
        <title>Gene Classification and Mining of Molecular Markers Useful in Red Clover (Trifolium pratense) Breeding.</title>
        <authorList>
            <person name="Istvanek J."/>
            <person name="Dluhosova J."/>
            <person name="Dluhos P."/>
            <person name="Patkova L."/>
            <person name="Nedelnik J."/>
            <person name="Repkova J."/>
        </authorList>
    </citation>
    <scope>NUCLEOTIDE SEQUENCE [LARGE SCALE GENOMIC DNA]</scope>
    <source>
        <strain evidence="9">cv. Tatra</strain>
        <tissue evidence="8">Young leaves</tissue>
    </source>
</reference>
<comment type="subcellular location">
    <subcellularLocation>
        <location evidence="1">Nucleus</location>
    </subcellularLocation>
</comment>
<keyword evidence="4" id="KW-0347">Helicase</keyword>
<dbReference type="InterPro" id="IPR044574">
    <property type="entry name" value="ARIP4-like"/>
</dbReference>
<keyword evidence="5" id="KW-0067">ATP-binding</keyword>
<dbReference type="PANTHER" id="PTHR45797:SF1">
    <property type="entry name" value="HELICASE ARIP4"/>
    <property type="match status" value="1"/>
</dbReference>
<sequence>MSPLVFFERQSQQQCNIDRRVNIAIPQFMLRKPKKLLKKSLLLKWKVKLDKNCSKRYRGMMLLENAVADEMATFKEEWEAVLDDLETESSHLLKHFPCSTIFNSFSLPSKLAKQASGLLAVSFFSAILEQLDGAGIELPSLYKLIEREAPSGCCTEAWKKRNHWVGSQATTEIATSVSDAEKYLQINRPVRRRHGKLLEEGASGFLQKKISPETLEPGKKETEGDWDVFNKIISDGSGTDASFGSKTWASVYLASTPQQAALMGLEFPGVNEVEEIDDVDDNSTDPFVAAAVANERELDLSEEQSRHFKK</sequence>
<evidence type="ECO:0000256" key="2">
    <source>
        <dbReference type="ARBA" id="ARBA00007025"/>
    </source>
</evidence>
<dbReference type="GO" id="GO:0005634">
    <property type="term" value="C:nucleus"/>
    <property type="evidence" value="ECO:0007669"/>
    <property type="project" value="UniProtKB-SubCell"/>
</dbReference>
<dbReference type="GO" id="GO:0004386">
    <property type="term" value="F:helicase activity"/>
    <property type="evidence" value="ECO:0007669"/>
    <property type="project" value="UniProtKB-KW"/>
</dbReference>
<comment type="similarity">
    <text evidence="2">Belongs to the SNF2/RAD54 helicase family.</text>
</comment>
<evidence type="ECO:0000313" key="9">
    <source>
        <dbReference type="Proteomes" id="UP000236291"/>
    </source>
</evidence>
<dbReference type="STRING" id="57577.A0A2K3MUB1"/>
<gene>
    <name evidence="8" type="ORF">L195_g017487</name>
</gene>
<keyword evidence="7" id="KW-0539">Nucleus</keyword>
<feature type="non-terminal residue" evidence="8">
    <location>
        <position position="310"/>
    </location>
</feature>
<name>A0A2K3MUB1_TRIPR</name>
<protein>
    <submittedName>
        <fullName evidence="8">Transcriptional regulator ATRX-like protein</fullName>
    </submittedName>
</protein>
<evidence type="ECO:0000256" key="7">
    <source>
        <dbReference type="ARBA" id="ARBA00023242"/>
    </source>
</evidence>
<dbReference type="Proteomes" id="UP000236291">
    <property type="component" value="Unassembled WGS sequence"/>
</dbReference>
<organism evidence="8 9">
    <name type="scientific">Trifolium pratense</name>
    <name type="common">Red clover</name>
    <dbReference type="NCBI Taxonomy" id="57577"/>
    <lineage>
        <taxon>Eukaryota</taxon>
        <taxon>Viridiplantae</taxon>
        <taxon>Streptophyta</taxon>
        <taxon>Embryophyta</taxon>
        <taxon>Tracheophyta</taxon>
        <taxon>Spermatophyta</taxon>
        <taxon>Magnoliopsida</taxon>
        <taxon>eudicotyledons</taxon>
        <taxon>Gunneridae</taxon>
        <taxon>Pentapetalae</taxon>
        <taxon>rosids</taxon>
        <taxon>fabids</taxon>
        <taxon>Fabales</taxon>
        <taxon>Fabaceae</taxon>
        <taxon>Papilionoideae</taxon>
        <taxon>50 kb inversion clade</taxon>
        <taxon>NPAAA clade</taxon>
        <taxon>Hologalegina</taxon>
        <taxon>IRL clade</taxon>
        <taxon>Trifolieae</taxon>
        <taxon>Trifolium</taxon>
    </lineage>
</organism>
<dbReference type="EMBL" id="ASHM01012364">
    <property type="protein sequence ID" value="PNX94314.1"/>
    <property type="molecule type" value="Genomic_DNA"/>
</dbReference>
<evidence type="ECO:0000256" key="6">
    <source>
        <dbReference type="ARBA" id="ARBA00023125"/>
    </source>
</evidence>
<proteinExistence type="inferred from homology"/>
<keyword evidence="3" id="KW-0547">Nucleotide-binding</keyword>
<dbReference type="PANTHER" id="PTHR45797">
    <property type="entry name" value="RAD54-LIKE"/>
    <property type="match status" value="1"/>
</dbReference>
<evidence type="ECO:0000256" key="1">
    <source>
        <dbReference type="ARBA" id="ARBA00004123"/>
    </source>
</evidence>
<evidence type="ECO:0000256" key="5">
    <source>
        <dbReference type="ARBA" id="ARBA00022840"/>
    </source>
</evidence>
<keyword evidence="4" id="KW-0378">Hydrolase</keyword>
<dbReference type="GO" id="GO:0003677">
    <property type="term" value="F:DNA binding"/>
    <property type="evidence" value="ECO:0007669"/>
    <property type="project" value="UniProtKB-KW"/>
</dbReference>
<evidence type="ECO:0000256" key="3">
    <source>
        <dbReference type="ARBA" id="ARBA00022741"/>
    </source>
</evidence>
<reference evidence="8 9" key="1">
    <citation type="journal article" date="2014" name="Am. J. Bot.">
        <title>Genome assembly and annotation for red clover (Trifolium pratense; Fabaceae).</title>
        <authorList>
            <person name="Istvanek J."/>
            <person name="Jaros M."/>
            <person name="Krenek A."/>
            <person name="Repkova J."/>
        </authorList>
    </citation>
    <scope>NUCLEOTIDE SEQUENCE [LARGE SCALE GENOMIC DNA]</scope>
    <source>
        <strain evidence="9">cv. Tatra</strain>
        <tissue evidence="8">Young leaves</tissue>
    </source>
</reference>
<comment type="caution">
    <text evidence="8">The sequence shown here is derived from an EMBL/GenBank/DDBJ whole genome shotgun (WGS) entry which is preliminary data.</text>
</comment>
<evidence type="ECO:0000256" key="4">
    <source>
        <dbReference type="ARBA" id="ARBA00022806"/>
    </source>
</evidence>
<evidence type="ECO:0000313" key="8">
    <source>
        <dbReference type="EMBL" id="PNX94314.1"/>
    </source>
</evidence>
<accession>A0A2K3MUB1</accession>
<dbReference type="ExpressionAtlas" id="A0A2K3MUB1">
    <property type="expression patterns" value="baseline"/>
</dbReference>
<dbReference type="AlphaFoldDB" id="A0A2K3MUB1"/>
<dbReference type="GO" id="GO:0005524">
    <property type="term" value="F:ATP binding"/>
    <property type="evidence" value="ECO:0007669"/>
    <property type="project" value="UniProtKB-KW"/>
</dbReference>
<dbReference type="GO" id="GO:0016887">
    <property type="term" value="F:ATP hydrolysis activity"/>
    <property type="evidence" value="ECO:0007669"/>
    <property type="project" value="InterPro"/>
</dbReference>
<keyword evidence="6" id="KW-0238">DNA-binding</keyword>